<accession>A0ABV1J3J7</accession>
<keyword evidence="1" id="KW-1133">Transmembrane helix</keyword>
<dbReference type="Proteomes" id="UP001481872">
    <property type="component" value="Unassembled WGS sequence"/>
</dbReference>
<evidence type="ECO:0000256" key="1">
    <source>
        <dbReference type="SAM" id="Phobius"/>
    </source>
</evidence>
<protein>
    <submittedName>
        <fullName evidence="2">Uncharacterized protein</fullName>
    </submittedName>
</protein>
<comment type="caution">
    <text evidence="2">The sequence shown here is derived from an EMBL/GenBank/DDBJ whole genome shotgun (WGS) entry which is preliminary data.</text>
</comment>
<evidence type="ECO:0000313" key="3">
    <source>
        <dbReference type="Proteomes" id="UP001481872"/>
    </source>
</evidence>
<gene>
    <name evidence="2" type="ORF">AAA081_00430</name>
</gene>
<keyword evidence="1" id="KW-0812">Transmembrane</keyword>
<keyword evidence="1" id="KW-0472">Membrane</keyword>
<proteinExistence type="predicted"/>
<organism evidence="2 3">
    <name type="scientific">Aedoeadaptatus acetigenes</name>
    <dbReference type="NCBI Taxonomy" id="2981723"/>
    <lineage>
        <taxon>Bacteria</taxon>
        <taxon>Bacillati</taxon>
        <taxon>Bacillota</taxon>
        <taxon>Tissierellia</taxon>
        <taxon>Tissierellales</taxon>
        <taxon>Peptoniphilaceae</taxon>
        <taxon>Aedoeadaptatus</taxon>
    </lineage>
</organism>
<reference evidence="2 3" key="1">
    <citation type="submission" date="2024-04" db="EMBL/GenBank/DDBJ databases">
        <title>Human intestinal bacterial collection.</title>
        <authorList>
            <person name="Pauvert C."/>
            <person name="Hitch T.C.A."/>
            <person name="Clavel T."/>
        </authorList>
    </citation>
    <scope>NUCLEOTIDE SEQUENCE [LARGE SCALE GENOMIC DNA]</scope>
    <source>
        <strain evidence="2 3">CLA-SR-H026</strain>
    </source>
</reference>
<sequence length="71" mass="8037">MKRRACVMYNDAKYVRRRTLAFLVIIGLVALVSFMLAVACDDLAESVCVTQLDNKAAWAVAYSKERGQYPY</sequence>
<name>A0ABV1J3J7_9FIRM</name>
<feature type="transmembrane region" description="Helical" evidence="1">
    <location>
        <begin position="20"/>
        <end position="39"/>
    </location>
</feature>
<dbReference type="EMBL" id="JBBNPS010000001">
    <property type="protein sequence ID" value="MEQ3352771.1"/>
    <property type="molecule type" value="Genomic_DNA"/>
</dbReference>
<keyword evidence="3" id="KW-1185">Reference proteome</keyword>
<dbReference type="RefSeq" id="WP_349053199.1">
    <property type="nucleotide sequence ID" value="NZ_JBBNPS010000001.1"/>
</dbReference>
<evidence type="ECO:0000313" key="2">
    <source>
        <dbReference type="EMBL" id="MEQ3352771.1"/>
    </source>
</evidence>